<dbReference type="Proteomes" id="UP000219546">
    <property type="component" value="Unassembled WGS sequence"/>
</dbReference>
<evidence type="ECO:0000313" key="1">
    <source>
        <dbReference type="EMBL" id="SNX71499.1"/>
    </source>
</evidence>
<gene>
    <name evidence="1" type="ORF">SAMN05877753_105265</name>
</gene>
<proteinExistence type="predicted"/>
<dbReference type="AlphaFoldDB" id="A0A285CV78"/>
<sequence>MLTYRSEAHAPGARQLPKFKVYTILSKNKSFGSHKPRSFLSLAPKHFPFSKALSPEVQYVHLNADQQMPDQILPLNGTQELF</sequence>
<reference evidence="1 2" key="1">
    <citation type="submission" date="2017-08" db="EMBL/GenBank/DDBJ databases">
        <authorList>
            <person name="de Groot N.N."/>
        </authorList>
    </citation>
    <scope>NUCLEOTIDE SEQUENCE [LARGE SCALE GENOMIC DNA]</scope>
    <source>
        <strain evidence="1 2">JC228</strain>
    </source>
</reference>
<evidence type="ECO:0000313" key="2">
    <source>
        <dbReference type="Proteomes" id="UP000219546"/>
    </source>
</evidence>
<accession>A0A285CV78</accession>
<organism evidence="1 2">
    <name type="scientific">Bacillus oleivorans</name>
    <dbReference type="NCBI Taxonomy" id="1448271"/>
    <lineage>
        <taxon>Bacteria</taxon>
        <taxon>Bacillati</taxon>
        <taxon>Bacillota</taxon>
        <taxon>Bacilli</taxon>
        <taxon>Bacillales</taxon>
        <taxon>Bacillaceae</taxon>
        <taxon>Bacillus</taxon>
    </lineage>
</organism>
<keyword evidence="2" id="KW-1185">Reference proteome</keyword>
<name>A0A285CV78_9BACI</name>
<dbReference type="EMBL" id="OAOP01000005">
    <property type="protein sequence ID" value="SNX71499.1"/>
    <property type="molecule type" value="Genomic_DNA"/>
</dbReference>
<protein>
    <submittedName>
        <fullName evidence="1">Uncharacterized protein</fullName>
    </submittedName>
</protein>